<dbReference type="PANTHER" id="PTHR32204:SF0">
    <property type="entry name" value="ATPASE RAVA"/>
    <property type="match status" value="1"/>
</dbReference>
<organism evidence="4 5">
    <name type="scientific">Xanthocytophaga agilis</name>
    <dbReference type="NCBI Taxonomy" id="3048010"/>
    <lineage>
        <taxon>Bacteria</taxon>
        <taxon>Pseudomonadati</taxon>
        <taxon>Bacteroidota</taxon>
        <taxon>Cytophagia</taxon>
        <taxon>Cytophagales</taxon>
        <taxon>Rhodocytophagaceae</taxon>
        <taxon>Xanthocytophaga</taxon>
    </lineage>
</organism>
<dbReference type="Pfam" id="PF17868">
    <property type="entry name" value="AAA_lid_8"/>
    <property type="match status" value="1"/>
</dbReference>
<dbReference type="Proteomes" id="UP001232063">
    <property type="component" value="Unassembled WGS sequence"/>
</dbReference>
<accession>A0AAE3R1X7</accession>
<evidence type="ECO:0000259" key="2">
    <source>
        <dbReference type="Pfam" id="PF17868"/>
    </source>
</evidence>
<proteinExistence type="predicted"/>
<dbReference type="Gene3D" id="3.40.50.300">
    <property type="entry name" value="P-loop containing nucleotide triphosphate hydrolases"/>
    <property type="match status" value="1"/>
</dbReference>
<dbReference type="Pfam" id="PF20030">
    <property type="entry name" value="bpMoxR"/>
    <property type="match status" value="1"/>
</dbReference>
<dbReference type="InterPro" id="IPR041538">
    <property type="entry name" value="RavA-like_AAA_lid"/>
</dbReference>
<evidence type="ECO:0000259" key="3">
    <source>
        <dbReference type="Pfam" id="PF20030"/>
    </source>
</evidence>
<feature type="domain" description="MoxR" evidence="3">
    <location>
        <begin position="6"/>
        <end position="178"/>
    </location>
</feature>
<keyword evidence="1" id="KW-0175">Coiled coil</keyword>
<reference evidence="4" key="1">
    <citation type="submission" date="2023-05" db="EMBL/GenBank/DDBJ databases">
        <authorList>
            <person name="Zhang X."/>
        </authorList>
    </citation>
    <scope>NUCLEOTIDE SEQUENCE</scope>
    <source>
        <strain evidence="4">BD1B2-1</strain>
    </source>
</reference>
<comment type="caution">
    <text evidence="4">The sequence shown here is derived from an EMBL/GenBank/DDBJ whole genome shotgun (WGS) entry which is preliminary data.</text>
</comment>
<feature type="coiled-coil region" evidence="1">
    <location>
        <begin position="481"/>
        <end position="508"/>
    </location>
</feature>
<dbReference type="CDD" id="cd00009">
    <property type="entry name" value="AAA"/>
    <property type="match status" value="1"/>
</dbReference>
<dbReference type="RefSeq" id="WP_314509630.1">
    <property type="nucleotide sequence ID" value="NZ_JASJOU010000001.1"/>
</dbReference>
<dbReference type="EMBL" id="JASJOU010000001">
    <property type="protein sequence ID" value="MDJ1500104.1"/>
    <property type="molecule type" value="Genomic_DNA"/>
</dbReference>
<name>A0AAE3R1X7_9BACT</name>
<feature type="domain" description="ATPase RavA-like AAA lid" evidence="2">
    <location>
        <begin position="222"/>
        <end position="298"/>
    </location>
</feature>
<dbReference type="AlphaFoldDB" id="A0AAE3R1X7"/>
<dbReference type="InterPro" id="IPR050513">
    <property type="entry name" value="RavA_ATPases"/>
</dbReference>
<evidence type="ECO:0000313" key="5">
    <source>
        <dbReference type="Proteomes" id="UP001232063"/>
    </source>
</evidence>
<keyword evidence="5" id="KW-1185">Reference proteome</keyword>
<evidence type="ECO:0000256" key="1">
    <source>
        <dbReference type="SAM" id="Coils"/>
    </source>
</evidence>
<dbReference type="PANTHER" id="PTHR32204">
    <property type="entry name" value="ATPASE RAVA"/>
    <property type="match status" value="1"/>
</dbReference>
<gene>
    <name evidence="4" type="ORF">QNI22_05585</name>
</gene>
<evidence type="ECO:0000313" key="4">
    <source>
        <dbReference type="EMBL" id="MDJ1500104.1"/>
    </source>
</evidence>
<dbReference type="SUPFAM" id="SSF52540">
    <property type="entry name" value="P-loop containing nucleoside triphosphate hydrolases"/>
    <property type="match status" value="1"/>
</dbReference>
<protein>
    <submittedName>
        <fullName evidence="4">AAA family ATPase</fullName>
    </submittedName>
</protein>
<sequence>MNRKERIRLILEQLRKGVYEKEEAIQLSLLAALAGESVFLLGPPGVAKSLIARKLKFAFRDGRSFEYLMNRFSTPDEIFGPVSIKKLKEEDRYERLTEKYLPGANVVFLDEIWKAGPAIQNALLTVLNERVYRNGEQEVKVNIKAIVSASNELPVEENLNALWDRFLVRYMIREIRKAGSFVDMIVDTSDIYQDTIPSDLKIGEAELQEWDMAINEVQVPAEVLNVIQMVKYQLEQYDADHPEAPFHIFDRRWKKLVRLLRTSAFLNERVEVDLMDCFLMPHILWSKPEQLEIVREIVAETIRKHGYSMALEIHPLRKEIRELEEEVMKETRIPNVVLIEVPKAIEREYYELLNTEQTFDGNRIKRSDFDRMLVGEESPLNLYDKNGNLVNRVKARKSAELANGLIINANARLYTFPILTDKVEKKEFLYKKPHTLVQKYWDDRTYQLRKYITDQKVYVDEHRPVAMQHLCTNLFVESELADLVEMNLKEALATLDELDLQIDKIKHLYESLR</sequence>
<dbReference type="InterPro" id="IPR027417">
    <property type="entry name" value="P-loop_NTPase"/>
</dbReference>
<dbReference type="InterPro" id="IPR045427">
    <property type="entry name" value="MoxR"/>
</dbReference>